<evidence type="ECO:0000256" key="5">
    <source>
        <dbReference type="ARBA" id="ARBA00023157"/>
    </source>
</evidence>
<comment type="similarity">
    <text evidence="2">Belongs to the tumor necrosis factor family.</text>
</comment>
<sequence>MFPIQIFYQNVLEKQQYLYEKLREKSRLKRSVKSRKDKRKTLLYAAHFEVRPRGSENGNADINGTILHWAEVPLNSSSPVHYDNKRGEFIVNHRGLYYLYCQVHFNEARSIYIKLDLLLDGSLIFRCLQEFSATAASIHNPEVKICGVSGLLALRPGSFLRLRTLPDASLKIERYLTYFGLFQVH</sequence>
<reference evidence="8" key="1">
    <citation type="thesis" date="2020" institute="ProQuest LLC" country="789 East Eisenhower Parkway, Ann Arbor, MI, USA">
        <title>Comparative Genomics and Chromosome Evolution.</title>
        <authorList>
            <person name="Mudd A.B."/>
        </authorList>
    </citation>
    <scope>NUCLEOTIDE SEQUENCE</scope>
    <source>
        <strain evidence="8">Female2</strain>
        <tissue evidence="8">Blood</tissue>
    </source>
</reference>
<organism evidence="8 9">
    <name type="scientific">Hymenochirus boettgeri</name>
    <name type="common">Congo dwarf clawed frog</name>
    <dbReference type="NCBI Taxonomy" id="247094"/>
    <lineage>
        <taxon>Eukaryota</taxon>
        <taxon>Metazoa</taxon>
        <taxon>Chordata</taxon>
        <taxon>Craniata</taxon>
        <taxon>Vertebrata</taxon>
        <taxon>Euteleostomi</taxon>
        <taxon>Amphibia</taxon>
        <taxon>Batrachia</taxon>
        <taxon>Anura</taxon>
        <taxon>Pipoidea</taxon>
        <taxon>Pipidae</taxon>
        <taxon>Pipinae</taxon>
        <taxon>Hymenochirus</taxon>
    </lineage>
</organism>
<dbReference type="SUPFAM" id="SSF49842">
    <property type="entry name" value="TNF-like"/>
    <property type="match status" value="1"/>
</dbReference>
<dbReference type="InterPro" id="IPR008983">
    <property type="entry name" value="Tumour_necrosis_fac-like_dom"/>
</dbReference>
<dbReference type="PROSITE" id="PS50049">
    <property type="entry name" value="THD_2"/>
    <property type="match status" value="1"/>
</dbReference>
<dbReference type="SMART" id="SM00207">
    <property type="entry name" value="TNF"/>
    <property type="match status" value="1"/>
</dbReference>
<dbReference type="PANTHER" id="PTHR15151:SF20">
    <property type="entry name" value="TUMOR NECROSIS FACTOR LIGAND SUPERFAMILY MEMBER 12"/>
    <property type="match status" value="1"/>
</dbReference>
<evidence type="ECO:0000313" key="9">
    <source>
        <dbReference type="Proteomes" id="UP000812440"/>
    </source>
</evidence>
<dbReference type="GO" id="GO:0016020">
    <property type="term" value="C:membrane"/>
    <property type="evidence" value="ECO:0007669"/>
    <property type="project" value="InterPro"/>
</dbReference>
<dbReference type="Pfam" id="PF00229">
    <property type="entry name" value="TNF"/>
    <property type="match status" value="1"/>
</dbReference>
<keyword evidence="3" id="KW-0202">Cytokine</keyword>
<dbReference type="PANTHER" id="PTHR15151">
    <property type="entry name" value="PROTEIN EIGER"/>
    <property type="match status" value="1"/>
</dbReference>
<protein>
    <recommendedName>
        <fullName evidence="7">THD domain-containing protein</fullName>
    </recommendedName>
</protein>
<comment type="subcellular location">
    <subcellularLocation>
        <location evidence="1">Secreted</location>
    </subcellularLocation>
</comment>
<feature type="domain" description="THD" evidence="7">
    <location>
        <begin position="44"/>
        <end position="184"/>
    </location>
</feature>
<gene>
    <name evidence="8" type="ORF">GDO86_018045</name>
</gene>
<keyword evidence="6" id="KW-0325">Glycoprotein</keyword>
<dbReference type="AlphaFoldDB" id="A0A8T2IIA3"/>
<accession>A0A8T2IIA3</accession>
<evidence type="ECO:0000256" key="2">
    <source>
        <dbReference type="ARBA" id="ARBA00008670"/>
    </source>
</evidence>
<dbReference type="GO" id="GO:0005164">
    <property type="term" value="F:tumor necrosis factor receptor binding"/>
    <property type="evidence" value="ECO:0007669"/>
    <property type="project" value="InterPro"/>
</dbReference>
<dbReference type="GO" id="GO:0005125">
    <property type="term" value="F:cytokine activity"/>
    <property type="evidence" value="ECO:0007669"/>
    <property type="project" value="UniProtKB-KW"/>
</dbReference>
<dbReference type="GO" id="GO:0006955">
    <property type="term" value="P:immune response"/>
    <property type="evidence" value="ECO:0007669"/>
    <property type="project" value="InterPro"/>
</dbReference>
<dbReference type="InterPro" id="IPR051748">
    <property type="entry name" value="TNF_Ligand_Superfamily"/>
</dbReference>
<dbReference type="Proteomes" id="UP000812440">
    <property type="component" value="Unassembled WGS sequence"/>
</dbReference>
<name>A0A8T2IIA3_9PIPI</name>
<keyword evidence="5" id="KW-1015">Disulfide bond</keyword>
<dbReference type="OrthoDB" id="6159739at2759"/>
<proteinExistence type="inferred from homology"/>
<comment type="caution">
    <text evidence="8">The sequence shown here is derived from an EMBL/GenBank/DDBJ whole genome shotgun (WGS) entry which is preliminary data.</text>
</comment>
<evidence type="ECO:0000259" key="7">
    <source>
        <dbReference type="PROSITE" id="PS50049"/>
    </source>
</evidence>
<evidence type="ECO:0000313" key="8">
    <source>
        <dbReference type="EMBL" id="KAG8430291.1"/>
    </source>
</evidence>
<evidence type="ECO:0000256" key="3">
    <source>
        <dbReference type="ARBA" id="ARBA00022514"/>
    </source>
</evidence>
<keyword evidence="4" id="KW-0964">Secreted</keyword>
<dbReference type="GO" id="GO:0005615">
    <property type="term" value="C:extracellular space"/>
    <property type="evidence" value="ECO:0007669"/>
    <property type="project" value="UniProtKB-KW"/>
</dbReference>
<dbReference type="InterPro" id="IPR006052">
    <property type="entry name" value="TNF_dom"/>
</dbReference>
<evidence type="ECO:0000256" key="1">
    <source>
        <dbReference type="ARBA" id="ARBA00004613"/>
    </source>
</evidence>
<evidence type="ECO:0000256" key="4">
    <source>
        <dbReference type="ARBA" id="ARBA00022525"/>
    </source>
</evidence>
<dbReference type="Gene3D" id="2.60.120.40">
    <property type="match status" value="1"/>
</dbReference>
<dbReference type="EMBL" id="JAACNH010001173">
    <property type="protein sequence ID" value="KAG8430291.1"/>
    <property type="molecule type" value="Genomic_DNA"/>
</dbReference>
<keyword evidence="9" id="KW-1185">Reference proteome</keyword>
<evidence type="ECO:0000256" key="6">
    <source>
        <dbReference type="ARBA" id="ARBA00023180"/>
    </source>
</evidence>